<feature type="compositionally biased region" description="Basic and acidic residues" evidence="1">
    <location>
        <begin position="123"/>
        <end position="142"/>
    </location>
</feature>
<feature type="compositionally biased region" description="Low complexity" evidence="1">
    <location>
        <begin position="345"/>
        <end position="362"/>
    </location>
</feature>
<dbReference type="Proteomes" id="UP000005239">
    <property type="component" value="Unassembled WGS sequence"/>
</dbReference>
<feature type="region of interest" description="Disordered" evidence="1">
    <location>
        <begin position="65"/>
        <end position="178"/>
    </location>
</feature>
<dbReference type="EnsemblMetazoa" id="PPA06699.1">
    <property type="protein sequence ID" value="PPA06699.1"/>
    <property type="gene ID" value="WBGene00096253"/>
</dbReference>
<proteinExistence type="predicted"/>
<feature type="compositionally biased region" description="Low complexity" evidence="1">
    <location>
        <begin position="150"/>
        <end position="159"/>
    </location>
</feature>
<organism evidence="2 3">
    <name type="scientific">Pristionchus pacificus</name>
    <name type="common">Parasitic nematode worm</name>
    <dbReference type="NCBI Taxonomy" id="54126"/>
    <lineage>
        <taxon>Eukaryota</taxon>
        <taxon>Metazoa</taxon>
        <taxon>Ecdysozoa</taxon>
        <taxon>Nematoda</taxon>
        <taxon>Chromadorea</taxon>
        <taxon>Rhabditida</taxon>
        <taxon>Rhabditina</taxon>
        <taxon>Diplogasteromorpha</taxon>
        <taxon>Diplogasteroidea</taxon>
        <taxon>Neodiplogasteridae</taxon>
        <taxon>Pristionchus</taxon>
    </lineage>
</organism>
<reference evidence="2" key="2">
    <citation type="submission" date="2022-06" db="UniProtKB">
        <authorList>
            <consortium name="EnsemblMetazoa"/>
        </authorList>
    </citation>
    <scope>IDENTIFICATION</scope>
    <source>
        <strain evidence="2">PS312</strain>
    </source>
</reference>
<feature type="region of interest" description="Disordered" evidence="1">
    <location>
        <begin position="345"/>
        <end position="386"/>
    </location>
</feature>
<evidence type="ECO:0000256" key="1">
    <source>
        <dbReference type="SAM" id="MobiDB-lite"/>
    </source>
</evidence>
<accession>A0A2A6BMF6</accession>
<feature type="compositionally biased region" description="Acidic residues" evidence="1">
    <location>
        <begin position="70"/>
        <end position="115"/>
    </location>
</feature>
<gene>
    <name evidence="2" type="primary">WBGene00096253</name>
</gene>
<protein>
    <submittedName>
        <fullName evidence="2">Uncharacterized protein</fullName>
    </submittedName>
</protein>
<reference evidence="3" key="1">
    <citation type="journal article" date="2008" name="Nat. Genet.">
        <title>The Pristionchus pacificus genome provides a unique perspective on nematode lifestyle and parasitism.</title>
        <authorList>
            <person name="Dieterich C."/>
            <person name="Clifton S.W."/>
            <person name="Schuster L.N."/>
            <person name="Chinwalla A."/>
            <person name="Delehaunty K."/>
            <person name="Dinkelacker I."/>
            <person name="Fulton L."/>
            <person name="Fulton R."/>
            <person name="Godfrey J."/>
            <person name="Minx P."/>
            <person name="Mitreva M."/>
            <person name="Roeseler W."/>
            <person name="Tian H."/>
            <person name="Witte H."/>
            <person name="Yang S.P."/>
            <person name="Wilson R.K."/>
            <person name="Sommer R.J."/>
        </authorList>
    </citation>
    <scope>NUCLEOTIDE SEQUENCE [LARGE SCALE GENOMIC DNA]</scope>
    <source>
        <strain evidence="3">PS312</strain>
    </source>
</reference>
<accession>A0A8R1U724</accession>
<dbReference type="AlphaFoldDB" id="A0A2A6BMF6"/>
<keyword evidence="3" id="KW-1185">Reference proteome</keyword>
<name>A0A2A6BMF6_PRIPA</name>
<sequence>MPSMDSSLDAFDRLNLNESDVISHLCSVAVEKCQSKVERRLAGCGGHHMRKRVLIKNFVSELMKKQQDLQSEEGMEEEEGEDGGEAEGDGDDAVEEREEEIELEEEDEEEEEVDLNENMMINEKGRREEEEDETAQRAGREWYHHHHSPYSHSDGGYSSPSPPLDDDEREKSSLWSLPVCTSPDSMALHLRDPYENREAIMYQSSDPYSFSSSFSLSPPSEDENSNMGVSWHDSDLSSSFLARPPSRLDCSPPYSLYDDLYSSCPSPSLPENPPIHHHHPHYEMPAQLLDQSYDVSIRVVATGESDTAFLAMGGDRPLQEMRNYSSMGSWSCAGGDAVLFDLSSSSPSSIPSIPSSFSSPSIQTKKRKSEEMSPSLVDDHSKRIKL</sequence>
<evidence type="ECO:0000313" key="3">
    <source>
        <dbReference type="Proteomes" id="UP000005239"/>
    </source>
</evidence>
<dbReference type="OrthoDB" id="5831414at2759"/>
<evidence type="ECO:0000313" key="2">
    <source>
        <dbReference type="EnsemblMetazoa" id="PPA06699.1"/>
    </source>
</evidence>
<feature type="compositionally biased region" description="Basic and acidic residues" evidence="1">
    <location>
        <begin position="377"/>
        <end position="386"/>
    </location>
</feature>